<evidence type="ECO:0000256" key="3">
    <source>
        <dbReference type="ARBA" id="ARBA00022964"/>
    </source>
</evidence>
<gene>
    <name evidence="7" type="ORF">SPIL2461_LOCUS14485</name>
</gene>
<keyword evidence="2" id="KW-0479">Metal-binding</keyword>
<dbReference type="InterPro" id="IPR005123">
    <property type="entry name" value="Oxoglu/Fe-dep_dioxygenase_dom"/>
</dbReference>
<feature type="domain" description="Fe2OG dioxygenase" evidence="6">
    <location>
        <begin position="135"/>
        <end position="254"/>
    </location>
</feature>
<protein>
    <recommendedName>
        <fullName evidence="6">Fe2OG dioxygenase domain-containing protein</fullName>
    </recommendedName>
</protein>
<dbReference type="GO" id="GO:0004656">
    <property type="term" value="F:procollagen-proline 4-dioxygenase activity"/>
    <property type="evidence" value="ECO:0007669"/>
    <property type="project" value="TreeGrafter"/>
</dbReference>
<evidence type="ECO:0000256" key="2">
    <source>
        <dbReference type="ARBA" id="ARBA00022723"/>
    </source>
</evidence>
<dbReference type="PROSITE" id="PS51471">
    <property type="entry name" value="FE2OG_OXY"/>
    <property type="match status" value="1"/>
</dbReference>
<dbReference type="Proteomes" id="UP000649617">
    <property type="component" value="Unassembled WGS sequence"/>
</dbReference>
<dbReference type="AlphaFoldDB" id="A0A812TXY8"/>
<keyword evidence="8" id="KW-1185">Reference proteome</keyword>
<organism evidence="7 8">
    <name type="scientific">Symbiodinium pilosum</name>
    <name type="common">Dinoflagellate</name>
    <dbReference type="NCBI Taxonomy" id="2952"/>
    <lineage>
        <taxon>Eukaryota</taxon>
        <taxon>Sar</taxon>
        <taxon>Alveolata</taxon>
        <taxon>Dinophyceae</taxon>
        <taxon>Suessiales</taxon>
        <taxon>Symbiodiniaceae</taxon>
        <taxon>Symbiodinium</taxon>
    </lineage>
</organism>
<feature type="non-terminal residue" evidence="7">
    <location>
        <position position="1"/>
    </location>
</feature>
<evidence type="ECO:0000313" key="7">
    <source>
        <dbReference type="EMBL" id="CAE7545997.1"/>
    </source>
</evidence>
<feature type="non-terminal residue" evidence="7">
    <location>
        <position position="291"/>
    </location>
</feature>
<dbReference type="PANTHER" id="PTHR10869:SF247">
    <property type="entry name" value="FE2OG DIOXYGENASE DOMAIN-CONTAINING PROTEIN"/>
    <property type="match status" value="1"/>
</dbReference>
<dbReference type="GO" id="GO:0031418">
    <property type="term" value="F:L-ascorbic acid binding"/>
    <property type="evidence" value="ECO:0007669"/>
    <property type="project" value="InterPro"/>
</dbReference>
<name>A0A812TXY8_SYMPI</name>
<sequence>SPRLPPRSWKTRCFGFAVTDEDTWVLTHEYSGDVKRPIHALGPRSLTLEDPPGQVEKTLIPDVDSAVLLSNVLAPSETKQLIALTERLGFLDFSPRKDTTLPSCHMVVCDELLSTIFARFAAHLPPGERDSRAEAFNGRWRIYKYGMNATFRPHVDGGWPYQGLTKEGELKDVFSSQRFTQMTCLLYLNDDFDGGETTFFSSRIPGKLAVSAKVTAKAGSALCFFHGGHPASPWHEGSPVLQGTKYIVQSDLVFSTLPDYAVIYGTMNLFSYANRALAKAIGDLQDRSESS</sequence>
<dbReference type="GO" id="GO:0005506">
    <property type="term" value="F:iron ion binding"/>
    <property type="evidence" value="ECO:0007669"/>
    <property type="project" value="InterPro"/>
</dbReference>
<evidence type="ECO:0000259" key="6">
    <source>
        <dbReference type="PROSITE" id="PS51471"/>
    </source>
</evidence>
<keyword evidence="4" id="KW-0560">Oxidoreductase</keyword>
<dbReference type="Pfam" id="PF13640">
    <property type="entry name" value="2OG-FeII_Oxy_3"/>
    <property type="match status" value="1"/>
</dbReference>
<evidence type="ECO:0000313" key="8">
    <source>
        <dbReference type="Proteomes" id="UP000649617"/>
    </source>
</evidence>
<reference evidence="7" key="1">
    <citation type="submission" date="2021-02" db="EMBL/GenBank/DDBJ databases">
        <authorList>
            <person name="Dougan E. K."/>
            <person name="Rhodes N."/>
            <person name="Thang M."/>
            <person name="Chan C."/>
        </authorList>
    </citation>
    <scope>NUCLEOTIDE SEQUENCE</scope>
</reference>
<comment type="cofactor">
    <cofactor evidence="1">
        <name>L-ascorbate</name>
        <dbReference type="ChEBI" id="CHEBI:38290"/>
    </cofactor>
</comment>
<comment type="caution">
    <text evidence="7">The sequence shown here is derived from an EMBL/GenBank/DDBJ whole genome shotgun (WGS) entry which is preliminary data.</text>
</comment>
<dbReference type="OrthoDB" id="69177at2759"/>
<dbReference type="InterPro" id="IPR045054">
    <property type="entry name" value="P4HA-like"/>
</dbReference>
<dbReference type="InterPro" id="IPR044862">
    <property type="entry name" value="Pro_4_hyd_alph_FE2OG_OXY"/>
</dbReference>
<keyword evidence="5" id="KW-0408">Iron</keyword>
<evidence type="ECO:0000256" key="5">
    <source>
        <dbReference type="ARBA" id="ARBA00023004"/>
    </source>
</evidence>
<accession>A0A812TXY8</accession>
<dbReference type="InterPro" id="IPR006620">
    <property type="entry name" value="Pro_4_hyd_alph"/>
</dbReference>
<dbReference type="PANTHER" id="PTHR10869">
    <property type="entry name" value="PROLYL 4-HYDROXYLASE ALPHA SUBUNIT"/>
    <property type="match status" value="1"/>
</dbReference>
<dbReference type="GO" id="GO:0005783">
    <property type="term" value="C:endoplasmic reticulum"/>
    <property type="evidence" value="ECO:0007669"/>
    <property type="project" value="TreeGrafter"/>
</dbReference>
<dbReference type="Gene3D" id="2.60.120.620">
    <property type="entry name" value="q2cbj1_9rhob like domain"/>
    <property type="match status" value="1"/>
</dbReference>
<dbReference type="EMBL" id="CAJNIZ010033525">
    <property type="protein sequence ID" value="CAE7545997.1"/>
    <property type="molecule type" value="Genomic_DNA"/>
</dbReference>
<evidence type="ECO:0000256" key="1">
    <source>
        <dbReference type="ARBA" id="ARBA00001961"/>
    </source>
</evidence>
<evidence type="ECO:0000256" key="4">
    <source>
        <dbReference type="ARBA" id="ARBA00023002"/>
    </source>
</evidence>
<proteinExistence type="predicted"/>
<dbReference type="SMART" id="SM00702">
    <property type="entry name" value="P4Hc"/>
    <property type="match status" value="1"/>
</dbReference>
<keyword evidence="3" id="KW-0223">Dioxygenase</keyword>